<dbReference type="SUPFAM" id="SSF53474">
    <property type="entry name" value="alpha/beta-Hydrolases"/>
    <property type="match status" value="1"/>
</dbReference>
<organism evidence="7">
    <name type="scientific">Aphanomyces astaci</name>
    <name type="common">Crayfish plague agent</name>
    <dbReference type="NCBI Taxonomy" id="112090"/>
    <lineage>
        <taxon>Eukaryota</taxon>
        <taxon>Sar</taxon>
        <taxon>Stramenopiles</taxon>
        <taxon>Oomycota</taxon>
        <taxon>Saprolegniomycetes</taxon>
        <taxon>Saprolegniales</taxon>
        <taxon>Verrucalvaceae</taxon>
        <taxon>Aphanomyces</taxon>
    </lineage>
</organism>
<dbReference type="GO" id="GO:0006629">
    <property type="term" value="P:lipid metabolic process"/>
    <property type="evidence" value="ECO:0007669"/>
    <property type="project" value="UniProtKB-KW"/>
</dbReference>
<keyword evidence="3" id="KW-0732">Signal</keyword>
<keyword evidence="4" id="KW-0378">Hydrolase</keyword>
<dbReference type="Pfam" id="PF24708">
    <property type="entry name" value="Lip_C"/>
    <property type="match status" value="1"/>
</dbReference>
<dbReference type="InterPro" id="IPR029058">
    <property type="entry name" value="AB_hydrolase_fold"/>
</dbReference>
<evidence type="ECO:0000259" key="6">
    <source>
        <dbReference type="Pfam" id="PF24708"/>
    </source>
</evidence>
<dbReference type="PANTHER" id="PTHR34043:SF3">
    <property type="entry name" value="ALPHA_BETA-HYDROLASES SUPERFAMILY PROTEIN"/>
    <property type="match status" value="1"/>
</dbReference>
<keyword evidence="2" id="KW-0964">Secreted</keyword>
<evidence type="ECO:0000256" key="5">
    <source>
        <dbReference type="ARBA" id="ARBA00023098"/>
    </source>
</evidence>
<dbReference type="InterPro" id="IPR056304">
    <property type="entry name" value="Lip-like_C"/>
</dbReference>
<dbReference type="EMBL" id="KI913149">
    <property type="protein sequence ID" value="ETV73324.1"/>
    <property type="molecule type" value="Genomic_DNA"/>
</dbReference>
<evidence type="ECO:0000313" key="7">
    <source>
        <dbReference type="EMBL" id="ETV73324.1"/>
    </source>
</evidence>
<evidence type="ECO:0000256" key="1">
    <source>
        <dbReference type="ARBA" id="ARBA00004613"/>
    </source>
</evidence>
<sequence length="455" mass="51147">MAATTYFPAVFIHGTLGWGRRTPFFNLAPNYWPLKQLDDVNPNHIVVEVGIASSDHDRACETFYQLIGGRVDYGEAHAAEKGHLRYGATFDTALHPTWSEDNPVHLVGHSYGATTALELYQLLCVDFFGIGSNYKWVKSIVSISGTLSGTTMGSMFGSTLGNPSPYGSISYLIACGFATLHKLQQHVPWLSNLYDLRMPQWAHASSSSWRTLYDPAHKPLNTDDNVFTCLLPQHRLAKNERLVHMDKIHLFSIVSQTTNVLTYPPVVEFATIAAICTMWKLQKPKLWIGLLSLWLCRRLTRVDWSKPSLFLGYLMKRHAEKADAFYEGYDKDDWQHSDGVVNSYSMIRPRLSFAPPPPMEEPSEEGTPAVMVRVPSHVSIDMGLPDESNAVMISTGQWHVYRVNKNHLCGTRGDGDARELYTRLFRLLNQISGTSPCDTILPLPPTQLELDFLTT</sequence>
<dbReference type="Gene3D" id="3.40.50.1820">
    <property type="entry name" value="alpha/beta hydrolase"/>
    <property type="match status" value="1"/>
</dbReference>
<dbReference type="PANTHER" id="PTHR34043">
    <property type="entry name" value="ALPHA/BETA-HYDROLASES SUPERFAMILY PROTEIN"/>
    <property type="match status" value="1"/>
</dbReference>
<protein>
    <recommendedName>
        <fullName evidence="6">Lipase-like C-terminal domain-containing protein</fullName>
    </recommendedName>
</protein>
<name>W4G2Q0_APHAT</name>
<dbReference type="AlphaFoldDB" id="W4G2Q0"/>
<evidence type="ECO:0000256" key="4">
    <source>
        <dbReference type="ARBA" id="ARBA00022801"/>
    </source>
</evidence>
<dbReference type="GeneID" id="20813841"/>
<dbReference type="OrthoDB" id="206848at2759"/>
<dbReference type="GO" id="GO:0016787">
    <property type="term" value="F:hydrolase activity"/>
    <property type="evidence" value="ECO:0007669"/>
    <property type="project" value="UniProtKB-KW"/>
</dbReference>
<proteinExistence type="predicted"/>
<dbReference type="RefSeq" id="XP_009837199.1">
    <property type="nucleotide sequence ID" value="XM_009838897.1"/>
</dbReference>
<feature type="domain" description="Lipase-like C-terminal" evidence="6">
    <location>
        <begin position="8"/>
        <end position="123"/>
    </location>
</feature>
<dbReference type="GO" id="GO:0005576">
    <property type="term" value="C:extracellular region"/>
    <property type="evidence" value="ECO:0007669"/>
    <property type="project" value="UniProtKB-SubCell"/>
</dbReference>
<evidence type="ECO:0000256" key="3">
    <source>
        <dbReference type="ARBA" id="ARBA00022729"/>
    </source>
</evidence>
<dbReference type="STRING" id="112090.W4G2Q0"/>
<comment type="subcellular location">
    <subcellularLocation>
        <location evidence="1">Secreted</location>
    </subcellularLocation>
</comment>
<accession>W4G2Q0</accession>
<dbReference type="VEuPathDB" id="FungiDB:H257_11845"/>
<gene>
    <name evidence="7" type="ORF">H257_11845</name>
</gene>
<reference evidence="7" key="1">
    <citation type="submission" date="2013-12" db="EMBL/GenBank/DDBJ databases">
        <title>The Genome Sequence of Aphanomyces astaci APO3.</title>
        <authorList>
            <consortium name="The Broad Institute Genomics Platform"/>
            <person name="Russ C."/>
            <person name="Tyler B."/>
            <person name="van West P."/>
            <person name="Dieguez-Uribeondo J."/>
            <person name="Young S.K."/>
            <person name="Zeng Q."/>
            <person name="Gargeya S."/>
            <person name="Fitzgerald M."/>
            <person name="Abouelleil A."/>
            <person name="Alvarado L."/>
            <person name="Chapman S.B."/>
            <person name="Gainer-Dewar J."/>
            <person name="Goldberg J."/>
            <person name="Griggs A."/>
            <person name="Gujja S."/>
            <person name="Hansen M."/>
            <person name="Howarth C."/>
            <person name="Imamovic A."/>
            <person name="Ireland A."/>
            <person name="Larimer J."/>
            <person name="McCowan C."/>
            <person name="Murphy C."/>
            <person name="Pearson M."/>
            <person name="Poon T.W."/>
            <person name="Priest M."/>
            <person name="Roberts A."/>
            <person name="Saif S."/>
            <person name="Shea T."/>
            <person name="Sykes S."/>
            <person name="Wortman J."/>
            <person name="Nusbaum C."/>
            <person name="Birren B."/>
        </authorList>
    </citation>
    <scope>NUCLEOTIDE SEQUENCE [LARGE SCALE GENOMIC DNA]</scope>
    <source>
        <strain evidence="7">APO3</strain>
    </source>
</reference>
<keyword evidence="5" id="KW-0443">Lipid metabolism</keyword>
<evidence type="ECO:0000256" key="2">
    <source>
        <dbReference type="ARBA" id="ARBA00022525"/>
    </source>
</evidence>